<sequence length="46" mass="5261">MIESEELSSYSPILHSKARSMQNFKALFLLNRKSSNAKESQKAKMT</sequence>
<comment type="caution">
    <text evidence="1">The sequence shown here is derived from an EMBL/GenBank/DDBJ whole genome shotgun (WGS) entry which is preliminary data.</text>
</comment>
<gene>
    <name evidence="1" type="ORF">SCALOS_LOCUS268</name>
</gene>
<proteinExistence type="predicted"/>
<organism evidence="1 2">
    <name type="scientific">Scutellospora calospora</name>
    <dbReference type="NCBI Taxonomy" id="85575"/>
    <lineage>
        <taxon>Eukaryota</taxon>
        <taxon>Fungi</taxon>
        <taxon>Fungi incertae sedis</taxon>
        <taxon>Mucoromycota</taxon>
        <taxon>Glomeromycotina</taxon>
        <taxon>Glomeromycetes</taxon>
        <taxon>Diversisporales</taxon>
        <taxon>Gigasporaceae</taxon>
        <taxon>Scutellospora</taxon>
    </lineage>
</organism>
<dbReference type="Proteomes" id="UP000789860">
    <property type="component" value="Unassembled WGS sequence"/>
</dbReference>
<evidence type="ECO:0000313" key="1">
    <source>
        <dbReference type="EMBL" id="CAG8436302.1"/>
    </source>
</evidence>
<accession>A0ACA9JUJ0</accession>
<reference evidence="1" key="1">
    <citation type="submission" date="2021-06" db="EMBL/GenBank/DDBJ databases">
        <authorList>
            <person name="Kallberg Y."/>
            <person name="Tangrot J."/>
            <person name="Rosling A."/>
        </authorList>
    </citation>
    <scope>NUCLEOTIDE SEQUENCE</scope>
    <source>
        <strain evidence="1">AU212A</strain>
    </source>
</reference>
<evidence type="ECO:0000313" key="2">
    <source>
        <dbReference type="Proteomes" id="UP000789860"/>
    </source>
</evidence>
<name>A0ACA9JUJ0_9GLOM</name>
<dbReference type="EMBL" id="CAJVPM010000122">
    <property type="protein sequence ID" value="CAG8436302.1"/>
    <property type="molecule type" value="Genomic_DNA"/>
</dbReference>
<keyword evidence="2" id="KW-1185">Reference proteome</keyword>
<protein>
    <submittedName>
        <fullName evidence="1">10016_t:CDS:1</fullName>
    </submittedName>
</protein>